<name>A0AA40FC34_9PEZI</name>
<protein>
    <recommendedName>
        <fullName evidence="5">SP-RING-type domain-containing protein</fullName>
    </recommendedName>
</protein>
<dbReference type="Proteomes" id="UP001172155">
    <property type="component" value="Unassembled WGS sequence"/>
</dbReference>
<evidence type="ECO:0000256" key="2">
    <source>
        <dbReference type="SAM" id="MobiDB-lite"/>
    </source>
</evidence>
<keyword evidence="1" id="KW-0479">Metal-binding</keyword>
<evidence type="ECO:0000313" key="3">
    <source>
        <dbReference type="EMBL" id="KAK0755030.1"/>
    </source>
</evidence>
<dbReference type="GO" id="GO:0046872">
    <property type="term" value="F:metal ion binding"/>
    <property type="evidence" value="ECO:0007669"/>
    <property type="project" value="UniProtKB-KW"/>
</dbReference>
<evidence type="ECO:0008006" key="5">
    <source>
        <dbReference type="Google" id="ProtNLM"/>
    </source>
</evidence>
<proteinExistence type="predicted"/>
<dbReference type="AlphaFoldDB" id="A0AA40FC34"/>
<dbReference type="GO" id="GO:0061665">
    <property type="term" value="F:SUMO ligase activity"/>
    <property type="evidence" value="ECO:0007669"/>
    <property type="project" value="TreeGrafter"/>
</dbReference>
<reference evidence="3" key="1">
    <citation type="submission" date="2023-06" db="EMBL/GenBank/DDBJ databases">
        <title>Genome-scale phylogeny and comparative genomics of the fungal order Sordariales.</title>
        <authorList>
            <consortium name="Lawrence Berkeley National Laboratory"/>
            <person name="Hensen N."/>
            <person name="Bonometti L."/>
            <person name="Westerberg I."/>
            <person name="Brannstrom I.O."/>
            <person name="Guillou S."/>
            <person name="Cros-Aarteil S."/>
            <person name="Calhoun S."/>
            <person name="Haridas S."/>
            <person name="Kuo A."/>
            <person name="Mondo S."/>
            <person name="Pangilinan J."/>
            <person name="Riley R."/>
            <person name="LaButti K."/>
            <person name="Andreopoulos B."/>
            <person name="Lipzen A."/>
            <person name="Chen C."/>
            <person name="Yanf M."/>
            <person name="Daum C."/>
            <person name="Ng V."/>
            <person name="Clum A."/>
            <person name="Steindorff A."/>
            <person name="Ohm R."/>
            <person name="Martin F."/>
            <person name="Silar P."/>
            <person name="Natvig D."/>
            <person name="Lalanne C."/>
            <person name="Gautier V."/>
            <person name="Ament-velasquez S.L."/>
            <person name="Kruys A."/>
            <person name="Hutchinson M.I."/>
            <person name="Powell A.J."/>
            <person name="Barry K."/>
            <person name="Miller A.N."/>
            <person name="Grigoriev I.V."/>
            <person name="Debuchy R."/>
            <person name="Gladieux P."/>
            <person name="Thoren M.H."/>
            <person name="Johannesson H."/>
        </authorList>
    </citation>
    <scope>NUCLEOTIDE SEQUENCE</scope>
    <source>
        <strain evidence="3">SMH3187-1</strain>
    </source>
</reference>
<evidence type="ECO:0000256" key="1">
    <source>
        <dbReference type="ARBA" id="ARBA00022723"/>
    </source>
</evidence>
<dbReference type="InterPro" id="IPR018527">
    <property type="entry name" value="Rubredoxin_Fe_BS"/>
</dbReference>
<dbReference type="PANTHER" id="PTHR10782:SF4">
    <property type="entry name" value="TONALLI, ISOFORM E"/>
    <property type="match status" value="1"/>
</dbReference>
<comment type="caution">
    <text evidence="3">The sequence shown here is derived from an EMBL/GenBank/DDBJ whole genome shotgun (WGS) entry which is preliminary data.</text>
</comment>
<dbReference type="EMBL" id="JAUKUD010000001">
    <property type="protein sequence ID" value="KAK0755030.1"/>
    <property type="molecule type" value="Genomic_DNA"/>
</dbReference>
<dbReference type="Gene3D" id="3.30.40.10">
    <property type="entry name" value="Zinc/RING finger domain, C3HC4 (zinc finger)"/>
    <property type="match status" value="1"/>
</dbReference>
<gene>
    <name evidence="3" type="ORF">B0T18DRAFT_51480</name>
</gene>
<keyword evidence="4" id="KW-1185">Reference proteome</keyword>
<feature type="compositionally biased region" description="Acidic residues" evidence="2">
    <location>
        <begin position="952"/>
        <end position="962"/>
    </location>
</feature>
<dbReference type="GO" id="GO:0000785">
    <property type="term" value="C:chromatin"/>
    <property type="evidence" value="ECO:0007669"/>
    <property type="project" value="TreeGrafter"/>
</dbReference>
<accession>A0AA40FC34</accession>
<feature type="region of interest" description="Disordered" evidence="2">
    <location>
        <begin position="284"/>
        <end position="515"/>
    </location>
</feature>
<feature type="compositionally biased region" description="Low complexity" evidence="2">
    <location>
        <begin position="289"/>
        <end position="303"/>
    </location>
</feature>
<dbReference type="PANTHER" id="PTHR10782">
    <property type="entry name" value="ZINC FINGER MIZ DOMAIN-CONTAINING PROTEIN"/>
    <property type="match status" value="1"/>
</dbReference>
<sequence length="992" mass="111843">MTMARFVPDAGRASANQGLRRPSGGFRPPQGPPPPTQAPSRQYPPAENEHPPTHLDFNALVRKIEDWIQSNQDVDGFSHNMEWSRVHLLRKACVNSDYFFLVLHQIFCLVPTPFSLFSQGNLPAIKKAFDILESTMRKNSQMSSGFVTWFATFPDYFESLIRVNQYYKFALSRMEGFLVQLATEFFRLTDLCVARRYPFTVDEMERVLGCPSPTLQTIFFTACRRRVGFADNTVGGKMDAVHAKDQEFHRKMASRPLTAEERAMWEVRIAGEYRAISAEVFPPIPQPQAQPQAQPVVSSSSSSSPPPAGFFQLPASGQMGSGPYQVANAFSQPPVVPSTTQQLLSPTGQQPLYPPQGQLQYPPMPTPQDQQQLMQPLQQVQPPSLPAQYEQQLQQHRQQQFQQVSQVPQNPQIEQQPTLQQQFQQLQNQQAQHQQLQQRANHQQHQLQQQQQFLRQQHFQHHQLQQQQLHQQQQHQHQQHQHQQQLHPQLLPRQSPLQPNLPLPMQHSPLGQWAVTGSGASPTILAPRVAITRPRNASVGHGPSSTTPLASPGPSPFLSFGPIAQMAQPPWPPQPQGPATQQPMAPRDALLPPRGYVIPQKEWPTQVWDEKSTWMSLHQAHVRSPRRQAKALPAGAERFYQAVKSLAAGPVPVPPLDELQEISFEVTEEQLALAAVAKMRNRDHLPTVECHSGSLRWRLRCCRFDQGAWLANSTVGDWLSLEVHWPPSLFMLFNDMHALETRRHTHNKKDLPIELTDFVTRGTNRVKISLPEVLGVKSANRFFAVEMLEVLSHSHVVQRVWDQGVIPEDETLQIVRKRLSGPADDDGVLFEAPYVSIDLADPFMSRIFSVPVRGVECRHLECFDLDTWLQTRPVKPGLKCRHHLAACDCPAPAEPSVPDKWACPVCGKDARPCSLRIDGFLLMVRRQLEAQGRLNTKSVHVKADGTWTVVVEDDDDGDMDDDGPARRSAGTRSTSAAPVAAPRREVEIIEID</sequence>
<feature type="region of interest" description="Disordered" evidence="2">
    <location>
        <begin position="1"/>
        <end position="52"/>
    </location>
</feature>
<feature type="compositionally biased region" description="Polar residues" evidence="2">
    <location>
        <begin position="337"/>
        <end position="347"/>
    </location>
</feature>
<dbReference type="InterPro" id="IPR013083">
    <property type="entry name" value="Znf_RING/FYVE/PHD"/>
</dbReference>
<feature type="region of interest" description="Disordered" evidence="2">
    <location>
        <begin position="952"/>
        <end position="984"/>
    </location>
</feature>
<dbReference type="GO" id="GO:0016925">
    <property type="term" value="P:protein sumoylation"/>
    <property type="evidence" value="ECO:0007669"/>
    <property type="project" value="TreeGrafter"/>
</dbReference>
<evidence type="ECO:0000313" key="4">
    <source>
        <dbReference type="Proteomes" id="UP001172155"/>
    </source>
</evidence>
<organism evidence="3 4">
    <name type="scientific">Schizothecium vesticola</name>
    <dbReference type="NCBI Taxonomy" id="314040"/>
    <lineage>
        <taxon>Eukaryota</taxon>
        <taxon>Fungi</taxon>
        <taxon>Dikarya</taxon>
        <taxon>Ascomycota</taxon>
        <taxon>Pezizomycotina</taxon>
        <taxon>Sordariomycetes</taxon>
        <taxon>Sordariomycetidae</taxon>
        <taxon>Sordariales</taxon>
        <taxon>Schizotheciaceae</taxon>
        <taxon>Schizothecium</taxon>
    </lineage>
</organism>
<feature type="compositionally biased region" description="Low complexity" evidence="2">
    <location>
        <begin position="348"/>
        <end position="507"/>
    </location>
</feature>
<dbReference type="PROSITE" id="PS00202">
    <property type="entry name" value="RUBREDOXIN"/>
    <property type="match status" value="1"/>
</dbReference>